<evidence type="ECO:0008006" key="4">
    <source>
        <dbReference type="Google" id="ProtNLM"/>
    </source>
</evidence>
<organism evidence="2 3">
    <name type="scientific">Prorocentrum cordatum</name>
    <dbReference type="NCBI Taxonomy" id="2364126"/>
    <lineage>
        <taxon>Eukaryota</taxon>
        <taxon>Sar</taxon>
        <taxon>Alveolata</taxon>
        <taxon>Dinophyceae</taxon>
        <taxon>Prorocentrales</taxon>
        <taxon>Prorocentraceae</taxon>
        <taxon>Prorocentrum</taxon>
    </lineage>
</organism>
<reference evidence="2" key="1">
    <citation type="submission" date="2023-10" db="EMBL/GenBank/DDBJ databases">
        <authorList>
            <person name="Chen Y."/>
            <person name="Shah S."/>
            <person name="Dougan E. K."/>
            <person name="Thang M."/>
            <person name="Chan C."/>
        </authorList>
    </citation>
    <scope>NUCLEOTIDE SEQUENCE [LARGE SCALE GENOMIC DNA]</scope>
</reference>
<dbReference type="Gene3D" id="1.10.8.10">
    <property type="entry name" value="DNA helicase RuvA subunit, C-terminal domain"/>
    <property type="match status" value="1"/>
</dbReference>
<feature type="compositionally biased region" description="Low complexity" evidence="1">
    <location>
        <begin position="250"/>
        <end position="259"/>
    </location>
</feature>
<dbReference type="EMBL" id="CAUYUJ010017071">
    <property type="protein sequence ID" value="CAK0871441.1"/>
    <property type="molecule type" value="Genomic_DNA"/>
</dbReference>
<feature type="region of interest" description="Disordered" evidence="1">
    <location>
        <begin position="233"/>
        <end position="259"/>
    </location>
</feature>
<evidence type="ECO:0000256" key="1">
    <source>
        <dbReference type="SAM" id="MobiDB-lite"/>
    </source>
</evidence>
<feature type="compositionally biased region" description="Low complexity" evidence="1">
    <location>
        <begin position="192"/>
        <end position="209"/>
    </location>
</feature>
<evidence type="ECO:0000313" key="3">
    <source>
        <dbReference type="Proteomes" id="UP001189429"/>
    </source>
</evidence>
<accession>A0ABN9VIB4</accession>
<dbReference type="Proteomes" id="UP001189429">
    <property type="component" value="Unassembled WGS sequence"/>
</dbReference>
<feature type="region of interest" description="Disordered" evidence="1">
    <location>
        <begin position="60"/>
        <end position="84"/>
    </location>
</feature>
<gene>
    <name evidence="2" type="ORF">PCOR1329_LOCUS57280</name>
</gene>
<keyword evidence="3" id="KW-1185">Reference proteome</keyword>
<name>A0ABN9VIB4_9DINO</name>
<comment type="caution">
    <text evidence="2">The sequence shown here is derived from an EMBL/GenBank/DDBJ whole genome shotgun (WGS) entry which is preliminary data.</text>
</comment>
<evidence type="ECO:0000313" key="2">
    <source>
        <dbReference type="EMBL" id="CAK0871441.1"/>
    </source>
</evidence>
<feature type="region of interest" description="Disordered" evidence="1">
    <location>
        <begin position="99"/>
        <end position="125"/>
    </location>
</feature>
<feature type="region of interest" description="Disordered" evidence="1">
    <location>
        <begin position="156"/>
        <end position="218"/>
    </location>
</feature>
<feature type="compositionally biased region" description="Pro residues" evidence="1">
    <location>
        <begin position="240"/>
        <end position="249"/>
    </location>
</feature>
<proteinExistence type="predicted"/>
<protein>
    <recommendedName>
        <fullName evidence="4">UBA domain-containing protein</fullName>
    </recommendedName>
</protein>
<sequence length="315" mass="31396">PRTAPAPAADAAGGLHRAPALLPAALPVSAPSLRPRADFGSGLKCSDFDAVRHPRVAQLRRPFGGAPLPPTTGQLGQASEGGDDEVVDLPDEAEAVASLEAGPPQSTAPRPVPIDTAGGAAQPPTLDVTVEVPTSASLLAQPPREWQEGVGAAVGAAAPQPSFPGGAAGPPMQLGSAASPGSWTLGLDDPAEAPAAAASPRHAAASPGTPTTPPHTLPVAVSPLAAALADQAAAEEVPLWSPPHPPASPPGTAASGAAAPLPSAAWGASAHVGEQLRLLGFPDHQVVEATRRCSTIEAAVEWIFRRSRSTAKIFT</sequence>
<feature type="non-terminal residue" evidence="2">
    <location>
        <position position="1"/>
    </location>
</feature>